<sequence length="103" mass="11560">MAYDTTYGRATSTPTEGFLKGWKILYKSPTEGLQIIENKAKVRCSRNAVMRVSTNAPPSSNSSSNFEFQQMAAALEDKMTLTFRNEMNEKNMMKALLVQPLSD</sequence>
<dbReference type="Proteomes" id="UP001151760">
    <property type="component" value="Unassembled WGS sequence"/>
</dbReference>
<evidence type="ECO:0000313" key="2">
    <source>
        <dbReference type="Proteomes" id="UP001151760"/>
    </source>
</evidence>
<proteinExistence type="predicted"/>
<reference evidence="1" key="2">
    <citation type="submission" date="2022-01" db="EMBL/GenBank/DDBJ databases">
        <authorList>
            <person name="Yamashiro T."/>
            <person name="Shiraishi A."/>
            <person name="Satake H."/>
            <person name="Nakayama K."/>
        </authorList>
    </citation>
    <scope>NUCLEOTIDE SEQUENCE</scope>
</reference>
<comment type="caution">
    <text evidence="1">The sequence shown here is derived from an EMBL/GenBank/DDBJ whole genome shotgun (WGS) entry which is preliminary data.</text>
</comment>
<name>A0ABQ5EDA1_9ASTR</name>
<evidence type="ECO:0000313" key="1">
    <source>
        <dbReference type="EMBL" id="GJT48894.1"/>
    </source>
</evidence>
<reference evidence="1" key="1">
    <citation type="journal article" date="2022" name="Int. J. Mol. Sci.">
        <title>Draft Genome of Tanacetum Coccineum: Genomic Comparison of Closely Related Tanacetum-Family Plants.</title>
        <authorList>
            <person name="Yamashiro T."/>
            <person name="Shiraishi A."/>
            <person name="Nakayama K."/>
            <person name="Satake H."/>
        </authorList>
    </citation>
    <scope>NUCLEOTIDE SEQUENCE</scope>
</reference>
<gene>
    <name evidence="1" type="ORF">Tco_0975051</name>
</gene>
<keyword evidence="2" id="KW-1185">Reference proteome</keyword>
<dbReference type="EMBL" id="BQNB010016191">
    <property type="protein sequence ID" value="GJT48894.1"/>
    <property type="molecule type" value="Genomic_DNA"/>
</dbReference>
<organism evidence="1 2">
    <name type="scientific">Tanacetum coccineum</name>
    <dbReference type="NCBI Taxonomy" id="301880"/>
    <lineage>
        <taxon>Eukaryota</taxon>
        <taxon>Viridiplantae</taxon>
        <taxon>Streptophyta</taxon>
        <taxon>Embryophyta</taxon>
        <taxon>Tracheophyta</taxon>
        <taxon>Spermatophyta</taxon>
        <taxon>Magnoliopsida</taxon>
        <taxon>eudicotyledons</taxon>
        <taxon>Gunneridae</taxon>
        <taxon>Pentapetalae</taxon>
        <taxon>asterids</taxon>
        <taxon>campanulids</taxon>
        <taxon>Asterales</taxon>
        <taxon>Asteraceae</taxon>
        <taxon>Asteroideae</taxon>
        <taxon>Anthemideae</taxon>
        <taxon>Anthemidinae</taxon>
        <taxon>Tanacetum</taxon>
    </lineage>
</organism>
<accession>A0ABQ5EDA1</accession>
<protein>
    <submittedName>
        <fullName evidence="1">Uncharacterized protein</fullName>
    </submittedName>
</protein>